<dbReference type="RefSeq" id="WP_208767007.1">
    <property type="nucleotide sequence ID" value="NZ_JBEYIY010000082.1"/>
</dbReference>
<keyword evidence="3" id="KW-1185">Reference proteome</keyword>
<accession>A0A3N4S173</accession>
<comment type="caution">
    <text evidence="2">The sequence shown here is derived from an EMBL/GenBank/DDBJ whole genome shotgun (WGS) entry which is preliminary data.</text>
</comment>
<feature type="region of interest" description="Disordered" evidence="1">
    <location>
        <begin position="38"/>
        <end position="73"/>
    </location>
</feature>
<protein>
    <submittedName>
        <fullName evidence="2">Uncharacterized protein</fullName>
    </submittedName>
</protein>
<proteinExistence type="predicted"/>
<sequence length="73" mass="7429">MTTRATVSALRDETAPLYRLLVLTVLCSVRTRADTAAAAARPGVWAGPGPGSRAAGTGRPRAARPRTGVGGGR</sequence>
<dbReference type="EMBL" id="RKQG01000001">
    <property type="protein sequence ID" value="RPE36655.1"/>
    <property type="molecule type" value="Genomic_DNA"/>
</dbReference>
<dbReference type="AlphaFoldDB" id="A0A3N4S173"/>
<feature type="compositionally biased region" description="Low complexity" evidence="1">
    <location>
        <begin position="38"/>
        <end position="60"/>
    </location>
</feature>
<evidence type="ECO:0000256" key="1">
    <source>
        <dbReference type="SAM" id="MobiDB-lite"/>
    </source>
</evidence>
<name>A0A3N4S173_9ACTN</name>
<evidence type="ECO:0000313" key="3">
    <source>
        <dbReference type="Proteomes" id="UP000266906"/>
    </source>
</evidence>
<reference evidence="2 3" key="1">
    <citation type="submission" date="2018-11" db="EMBL/GenBank/DDBJ databases">
        <title>Sequencing the genomes of 1000 actinobacteria strains.</title>
        <authorList>
            <person name="Klenk H.-P."/>
        </authorList>
    </citation>
    <scope>NUCLEOTIDE SEQUENCE [LARGE SCALE GENOMIC DNA]</scope>
    <source>
        <strain evidence="2 3">DSM 44781</strain>
    </source>
</reference>
<organism evidence="2 3">
    <name type="scientific">Kitasatospora cineracea</name>
    <dbReference type="NCBI Taxonomy" id="88074"/>
    <lineage>
        <taxon>Bacteria</taxon>
        <taxon>Bacillati</taxon>
        <taxon>Actinomycetota</taxon>
        <taxon>Actinomycetes</taxon>
        <taxon>Kitasatosporales</taxon>
        <taxon>Streptomycetaceae</taxon>
        <taxon>Kitasatospora</taxon>
    </lineage>
</organism>
<dbReference type="Proteomes" id="UP000266906">
    <property type="component" value="Unassembled WGS sequence"/>
</dbReference>
<evidence type="ECO:0000313" key="2">
    <source>
        <dbReference type="EMBL" id="RPE36655.1"/>
    </source>
</evidence>
<gene>
    <name evidence="2" type="ORF">EDD38_5032</name>
</gene>